<dbReference type="Proteomes" id="UP000682802">
    <property type="component" value="Chromosome 1"/>
</dbReference>
<evidence type="ECO:0008006" key="3">
    <source>
        <dbReference type="Google" id="ProtNLM"/>
    </source>
</evidence>
<sequence>MSYLIKYKSDFQVIEFNESTNTVKSSWNTPINLSEKLYREELNQYFKMIEEYSPSLILVDAIKAYYNIHPDTQEWINQRNIEIHQKINLRRMAWVVSSDLFSQVSFEQALDDVNSNNIFKLQYFDNVEEAENWLNKNLD</sequence>
<protein>
    <recommendedName>
        <fullName evidence="3">STAS/SEC14 domain-containing protein</fullName>
    </recommendedName>
</protein>
<accession>A0ABX8GZ21</accession>
<reference evidence="1 2" key="1">
    <citation type="submission" date="2021-05" db="EMBL/GenBank/DDBJ databases">
        <title>Comparative genomic studies on the polysaccharide-degrading batcterial strains of the Flammeovirga genus.</title>
        <authorList>
            <person name="Zewei F."/>
            <person name="Zheng Z."/>
            <person name="Yu L."/>
            <person name="Ruyue G."/>
            <person name="Yanhong M."/>
            <person name="Yuanyuan C."/>
            <person name="Jingyan G."/>
            <person name="Wenjun H."/>
        </authorList>
    </citation>
    <scope>NUCLEOTIDE SEQUENCE [LARGE SCALE GENOMIC DNA]</scope>
    <source>
        <strain evidence="1 2">YS10</strain>
    </source>
</reference>
<dbReference type="RefSeq" id="WP_144072728.1">
    <property type="nucleotide sequence ID" value="NZ_CP076128.1"/>
</dbReference>
<dbReference type="EMBL" id="CP076128">
    <property type="protein sequence ID" value="QWG08820.1"/>
    <property type="molecule type" value="Genomic_DNA"/>
</dbReference>
<evidence type="ECO:0000313" key="1">
    <source>
        <dbReference type="EMBL" id="QWG08820.1"/>
    </source>
</evidence>
<name>A0ABX8GZ21_9BACT</name>
<gene>
    <name evidence="1" type="ORF">KM029_07730</name>
</gene>
<keyword evidence="2" id="KW-1185">Reference proteome</keyword>
<organism evidence="1 2">
    <name type="scientific">Flammeovirga kamogawensis</name>
    <dbReference type="NCBI Taxonomy" id="373891"/>
    <lineage>
        <taxon>Bacteria</taxon>
        <taxon>Pseudomonadati</taxon>
        <taxon>Bacteroidota</taxon>
        <taxon>Cytophagia</taxon>
        <taxon>Cytophagales</taxon>
        <taxon>Flammeovirgaceae</taxon>
        <taxon>Flammeovirga</taxon>
    </lineage>
</organism>
<evidence type="ECO:0000313" key="2">
    <source>
        <dbReference type="Proteomes" id="UP000682802"/>
    </source>
</evidence>
<proteinExistence type="predicted"/>